<dbReference type="EMBL" id="LSDA01000144">
    <property type="protein sequence ID" value="KXB52987.1"/>
    <property type="molecule type" value="Genomic_DNA"/>
</dbReference>
<dbReference type="RefSeq" id="WP_060932273.1">
    <property type="nucleotide sequence ID" value="NZ_KQ959849.1"/>
</dbReference>
<dbReference type="AlphaFoldDB" id="A0A133ZC27"/>
<feature type="domain" description="PucR C-terminal helix-turn-helix" evidence="1">
    <location>
        <begin position="221"/>
        <end position="265"/>
    </location>
</feature>
<proteinExistence type="predicted"/>
<evidence type="ECO:0000259" key="1">
    <source>
        <dbReference type="Pfam" id="PF13556"/>
    </source>
</evidence>
<name>A0A133ZC27_9FIRM</name>
<comment type="caution">
    <text evidence="2">The sequence shown here is derived from an EMBL/GenBank/DDBJ whole genome shotgun (WGS) entry which is preliminary data.</text>
</comment>
<sequence>MNDDIKKELNKIYKLTGIKLSIENEDEVSISALKKISTAYKEKYSSANILLNILNGIYPDKEQAHALQSLNIKPDTKMRLYLIYVPTKIDETIKKIITSLFPGRSSEYLCSLDSTHLCFLYLGEDNIAHPLLDVIETEGMTGAYIAYSDIFSDTSLLQKEYLDLRQALLISGIFCSDKKIISPNDLGTGELIYNIPKPVCENFLKRHFGGVIDDESMHLATTFLHHNLSIAETSRYMHMHRNTLVYRLEQIEKKYGIDIKTFEGADIFNIAILITNFLKVKNNE</sequence>
<dbReference type="OrthoDB" id="9792148at2"/>
<reference evidence="3" key="1">
    <citation type="submission" date="2016-01" db="EMBL/GenBank/DDBJ databases">
        <authorList>
            <person name="Mitreva M."/>
            <person name="Pepin K.H."/>
            <person name="Mihindukulasuriya K.A."/>
            <person name="Fulton R."/>
            <person name="Fronick C."/>
            <person name="O'Laughlin M."/>
            <person name="Miner T."/>
            <person name="Herter B."/>
            <person name="Rosa B.A."/>
            <person name="Cordes M."/>
            <person name="Tomlinson C."/>
            <person name="Wollam A."/>
            <person name="Palsikar V.B."/>
            <person name="Mardis E.R."/>
            <person name="Wilson R.K."/>
        </authorList>
    </citation>
    <scope>NUCLEOTIDE SEQUENCE [LARGE SCALE GENOMIC DNA]</scope>
    <source>
        <strain evidence="3">DNF00896</strain>
    </source>
</reference>
<dbReference type="Proteomes" id="UP000070394">
    <property type="component" value="Unassembled WGS sequence"/>
</dbReference>
<dbReference type="Pfam" id="PF13556">
    <property type="entry name" value="HTH_30"/>
    <property type="match status" value="1"/>
</dbReference>
<dbReference type="PANTHER" id="PTHR33744">
    <property type="entry name" value="CARBOHYDRATE DIACID REGULATOR"/>
    <property type="match status" value="1"/>
</dbReference>
<dbReference type="Gene3D" id="1.10.10.2840">
    <property type="entry name" value="PucR C-terminal helix-turn-helix domain"/>
    <property type="match status" value="1"/>
</dbReference>
<gene>
    <name evidence="2" type="ORF">HMPREF1866_02746</name>
</gene>
<dbReference type="InterPro" id="IPR051448">
    <property type="entry name" value="CdaR-like_regulators"/>
</dbReference>
<keyword evidence="3" id="KW-1185">Reference proteome</keyword>
<dbReference type="InterPro" id="IPR042070">
    <property type="entry name" value="PucR_C-HTH_sf"/>
</dbReference>
<dbReference type="InterPro" id="IPR025736">
    <property type="entry name" value="PucR_C-HTH_dom"/>
</dbReference>
<accession>A0A133ZC27</accession>
<dbReference type="PANTHER" id="PTHR33744:SF15">
    <property type="entry name" value="CARBOHYDRATE DIACID REGULATOR"/>
    <property type="match status" value="1"/>
</dbReference>
<evidence type="ECO:0000313" key="2">
    <source>
        <dbReference type="EMBL" id="KXB52987.1"/>
    </source>
</evidence>
<evidence type="ECO:0000313" key="3">
    <source>
        <dbReference type="Proteomes" id="UP000070394"/>
    </source>
</evidence>
<dbReference type="STRING" id="467210.HMPREF1866_02746"/>
<protein>
    <recommendedName>
        <fullName evidence="1">PucR C-terminal helix-turn-helix domain-containing protein</fullName>
    </recommendedName>
</protein>
<organism evidence="2 3">
    <name type="scientific">Lachnoanaerobaculum saburreum</name>
    <dbReference type="NCBI Taxonomy" id="467210"/>
    <lineage>
        <taxon>Bacteria</taxon>
        <taxon>Bacillati</taxon>
        <taxon>Bacillota</taxon>
        <taxon>Clostridia</taxon>
        <taxon>Lachnospirales</taxon>
        <taxon>Lachnospiraceae</taxon>
        <taxon>Lachnoanaerobaculum</taxon>
    </lineage>
</organism>
<dbReference type="PATRIC" id="fig|467210.3.peg.2723"/>